<dbReference type="InterPro" id="IPR002044">
    <property type="entry name" value="CBM20"/>
</dbReference>
<dbReference type="InterPro" id="IPR013783">
    <property type="entry name" value="Ig-like_fold"/>
</dbReference>
<proteinExistence type="predicted"/>
<name>A0A8K9XS80_ONCMY</name>
<dbReference type="Pfam" id="PF00686">
    <property type="entry name" value="CBM_20"/>
    <property type="match status" value="1"/>
</dbReference>
<sequence length="686" mass="76743">MIRISQLSAGSPDCRSEMCLCRNKRSFGTRVEKNTHACLYASTLLVPGSLLSMTEASEMTIKKSKTVAFENRAGDLTALYCMSDWMIAVVLAIIAMMSVWAALIIYRSIQTLKGPRRKVEDETGKETTTEEALLSCVESTEETEVIPEALASWDGEGWKREPVVRIPTIDEDVEPIEGIPTTDEDLQTIRRRRTTKKSDGPYAEFHLCSPPEEHRGLCHYEGLCQICGGLCQDDTRSRTDNTLDEEEQATSHHSLSDINSQSGQMKATDLYNPEEEGLKEVELRNDCQRTEESVASHPLTFANNPQEAPQVNETLPDMLTDSGLQEPDQLSVTVIQEGKCPGAVVMTSHVEVYEKSRTMEDDMEAMVEDLYSHFPQVDDRSAGFEYCEVANAWVAKRDDLNDRGNARQPAQSWNTTGIDPTASMTSNPQELFDQQPDSLCTDPNRDGVLHDTAMEGLSREPTEARDTHVISERKGEGVDKSMDTRVESSCQEVEINIMEATMDYNEWMTVSVTDAEGNADTPWVRISHSSDCSAEAEHQPTETQHNADDSTITETPTSKVKEAETTPVTQDGDLQENKMAAVLPNEPHAVQVRFCIHYHTLSPRQELAVTGNQPELGSWKGFVPLERGQDGFWASWVALPAEKLVEWKFVLVENGEIQRWEESENRHLETGRGGGVVNLNRWWGFL</sequence>
<reference evidence="4" key="2">
    <citation type="submission" date="2025-08" db="UniProtKB">
        <authorList>
            <consortium name="Ensembl"/>
        </authorList>
    </citation>
    <scope>IDENTIFICATION</scope>
</reference>
<dbReference type="PROSITE" id="PS51166">
    <property type="entry name" value="CBM20"/>
    <property type="match status" value="1"/>
</dbReference>
<keyword evidence="5" id="KW-1185">Reference proteome</keyword>
<feature type="transmembrane region" description="Helical" evidence="2">
    <location>
        <begin position="85"/>
        <end position="106"/>
    </location>
</feature>
<protein>
    <recommendedName>
        <fullName evidence="3">CBM20 domain-containing protein</fullName>
    </recommendedName>
</protein>
<dbReference type="Gene3D" id="2.60.40.10">
    <property type="entry name" value="Immunoglobulins"/>
    <property type="match status" value="1"/>
</dbReference>
<dbReference type="SMART" id="SM01065">
    <property type="entry name" value="CBM_2"/>
    <property type="match status" value="1"/>
</dbReference>
<evidence type="ECO:0000256" key="2">
    <source>
        <dbReference type="SAM" id="Phobius"/>
    </source>
</evidence>
<dbReference type="GeneTree" id="ENSGT00390000007731"/>
<dbReference type="Ensembl" id="ENSOMYT00000034550.2">
    <property type="protein sequence ID" value="ENSOMYP00000137840.1"/>
    <property type="gene ID" value="ENSOMYG00000014853.2"/>
</dbReference>
<dbReference type="PANTHER" id="PTHR15048:SF0">
    <property type="entry name" value="STARCH-BINDING DOMAIN-CONTAINING PROTEIN 1"/>
    <property type="match status" value="1"/>
</dbReference>
<dbReference type="PANTHER" id="PTHR15048">
    <property type="entry name" value="STARCH-BINDING DOMAIN-CONTAINING PROTEIN 1"/>
    <property type="match status" value="1"/>
</dbReference>
<evidence type="ECO:0000313" key="5">
    <source>
        <dbReference type="Proteomes" id="UP000694395"/>
    </source>
</evidence>
<feature type="region of interest" description="Disordered" evidence="1">
    <location>
        <begin position="241"/>
        <end position="265"/>
    </location>
</feature>
<keyword evidence="2" id="KW-0812">Transmembrane</keyword>
<evidence type="ECO:0000313" key="4">
    <source>
        <dbReference type="Ensembl" id="ENSOMYP00000137840.1"/>
    </source>
</evidence>
<reference evidence="4" key="1">
    <citation type="submission" date="2020-07" db="EMBL/GenBank/DDBJ databases">
        <title>A long reads based de novo assembly of the rainbow trout Arlee double haploid line genome.</title>
        <authorList>
            <person name="Gao G."/>
            <person name="Palti Y."/>
        </authorList>
    </citation>
    <scope>NUCLEOTIDE SEQUENCE [LARGE SCALE GENOMIC DNA]</scope>
</reference>
<feature type="region of interest" description="Disordered" evidence="1">
    <location>
        <begin position="529"/>
        <end position="565"/>
    </location>
</feature>
<feature type="compositionally biased region" description="Polar residues" evidence="1">
    <location>
        <begin position="549"/>
        <end position="558"/>
    </location>
</feature>
<evidence type="ECO:0000256" key="1">
    <source>
        <dbReference type="SAM" id="MobiDB-lite"/>
    </source>
</evidence>
<evidence type="ECO:0000259" key="3">
    <source>
        <dbReference type="PROSITE" id="PS51166"/>
    </source>
</evidence>
<dbReference type="SUPFAM" id="SSF49452">
    <property type="entry name" value="Starch-binding domain-like"/>
    <property type="match status" value="1"/>
</dbReference>
<feature type="compositionally biased region" description="Basic and acidic residues" evidence="1">
    <location>
        <begin position="535"/>
        <end position="548"/>
    </location>
</feature>
<reference evidence="4" key="3">
    <citation type="submission" date="2025-09" db="UniProtKB">
        <authorList>
            <consortium name="Ensembl"/>
        </authorList>
    </citation>
    <scope>IDENTIFICATION</scope>
</reference>
<dbReference type="Proteomes" id="UP000694395">
    <property type="component" value="Chromosome 12"/>
</dbReference>
<keyword evidence="2" id="KW-1133">Transmembrane helix</keyword>
<dbReference type="InterPro" id="IPR013784">
    <property type="entry name" value="Carb-bd-like_fold"/>
</dbReference>
<dbReference type="GO" id="GO:0016020">
    <property type="term" value="C:membrane"/>
    <property type="evidence" value="ECO:0007669"/>
    <property type="project" value="TreeGrafter"/>
</dbReference>
<organism evidence="4 5">
    <name type="scientific">Oncorhynchus mykiss</name>
    <name type="common">Rainbow trout</name>
    <name type="synonym">Salmo gairdneri</name>
    <dbReference type="NCBI Taxonomy" id="8022"/>
    <lineage>
        <taxon>Eukaryota</taxon>
        <taxon>Metazoa</taxon>
        <taxon>Chordata</taxon>
        <taxon>Craniata</taxon>
        <taxon>Vertebrata</taxon>
        <taxon>Euteleostomi</taxon>
        <taxon>Actinopterygii</taxon>
        <taxon>Neopterygii</taxon>
        <taxon>Teleostei</taxon>
        <taxon>Protacanthopterygii</taxon>
        <taxon>Salmoniformes</taxon>
        <taxon>Salmonidae</taxon>
        <taxon>Salmoninae</taxon>
        <taxon>Oncorhynchus</taxon>
    </lineage>
</organism>
<dbReference type="AlphaFoldDB" id="A0A8K9XS80"/>
<dbReference type="GO" id="GO:2001070">
    <property type="term" value="F:starch binding"/>
    <property type="evidence" value="ECO:0007669"/>
    <property type="project" value="InterPro"/>
</dbReference>
<feature type="compositionally biased region" description="Polar residues" evidence="1">
    <location>
        <begin position="251"/>
        <end position="265"/>
    </location>
</feature>
<keyword evidence="2" id="KW-0472">Membrane</keyword>
<feature type="domain" description="CBM20" evidence="3">
    <location>
        <begin position="584"/>
        <end position="685"/>
    </location>
</feature>
<accession>A0A8K9XS80</accession>